<evidence type="ECO:0000313" key="2">
    <source>
        <dbReference type="Proteomes" id="UP000299102"/>
    </source>
</evidence>
<reference evidence="1 2" key="1">
    <citation type="journal article" date="2019" name="Commun. Biol.">
        <title>The bagworm genome reveals a unique fibroin gene that provides high tensile strength.</title>
        <authorList>
            <person name="Kono N."/>
            <person name="Nakamura H."/>
            <person name="Ohtoshi R."/>
            <person name="Tomita M."/>
            <person name="Numata K."/>
            <person name="Arakawa K."/>
        </authorList>
    </citation>
    <scope>NUCLEOTIDE SEQUENCE [LARGE SCALE GENOMIC DNA]</scope>
</reference>
<accession>A0A4C1XRT8</accession>
<dbReference type="Proteomes" id="UP000299102">
    <property type="component" value="Unassembled WGS sequence"/>
</dbReference>
<proteinExistence type="predicted"/>
<name>A0A4C1XRT8_EUMVA</name>
<dbReference type="AlphaFoldDB" id="A0A4C1XRT8"/>
<comment type="caution">
    <text evidence="1">The sequence shown here is derived from an EMBL/GenBank/DDBJ whole genome shotgun (WGS) entry which is preliminary data.</text>
</comment>
<organism evidence="1 2">
    <name type="scientific">Eumeta variegata</name>
    <name type="common">Bagworm moth</name>
    <name type="synonym">Eumeta japonica</name>
    <dbReference type="NCBI Taxonomy" id="151549"/>
    <lineage>
        <taxon>Eukaryota</taxon>
        <taxon>Metazoa</taxon>
        <taxon>Ecdysozoa</taxon>
        <taxon>Arthropoda</taxon>
        <taxon>Hexapoda</taxon>
        <taxon>Insecta</taxon>
        <taxon>Pterygota</taxon>
        <taxon>Neoptera</taxon>
        <taxon>Endopterygota</taxon>
        <taxon>Lepidoptera</taxon>
        <taxon>Glossata</taxon>
        <taxon>Ditrysia</taxon>
        <taxon>Tineoidea</taxon>
        <taxon>Psychidae</taxon>
        <taxon>Oiketicinae</taxon>
        <taxon>Eumeta</taxon>
    </lineage>
</organism>
<gene>
    <name evidence="1" type="ORF">EVAR_49192_1</name>
</gene>
<evidence type="ECO:0000313" key="1">
    <source>
        <dbReference type="EMBL" id="GBP64899.1"/>
    </source>
</evidence>
<keyword evidence="2" id="KW-1185">Reference proteome</keyword>
<dbReference type="EMBL" id="BGZK01000913">
    <property type="protein sequence ID" value="GBP64899.1"/>
    <property type="molecule type" value="Genomic_DNA"/>
</dbReference>
<protein>
    <submittedName>
        <fullName evidence="1">Uncharacterized protein</fullName>
    </submittedName>
</protein>
<sequence length="127" mass="14281">MPVASPSEPRIQRDLIIIDPLNLVNQILYQKIQCTARLSLSPYPRNFTQWQIKEWKREELTFLCDVFTLGGHRSFEHDCGSTINPEAVRTSTTLTTPSLPGWTSSITPSGQSRGALLSDFNTTTVPF</sequence>